<dbReference type="EMBL" id="BGZK01000366">
    <property type="protein sequence ID" value="GBP39472.1"/>
    <property type="molecule type" value="Genomic_DNA"/>
</dbReference>
<comment type="caution">
    <text evidence="1">The sequence shown here is derived from an EMBL/GenBank/DDBJ whole genome shotgun (WGS) entry which is preliminary data.</text>
</comment>
<dbReference type="Proteomes" id="UP000299102">
    <property type="component" value="Unassembled WGS sequence"/>
</dbReference>
<dbReference type="AlphaFoldDB" id="A0A4C1VM48"/>
<gene>
    <name evidence="1" type="ORF">EVAR_23823_1</name>
</gene>
<reference evidence="1 2" key="1">
    <citation type="journal article" date="2019" name="Commun. Biol.">
        <title>The bagworm genome reveals a unique fibroin gene that provides high tensile strength.</title>
        <authorList>
            <person name="Kono N."/>
            <person name="Nakamura H."/>
            <person name="Ohtoshi R."/>
            <person name="Tomita M."/>
            <person name="Numata K."/>
            <person name="Arakawa K."/>
        </authorList>
    </citation>
    <scope>NUCLEOTIDE SEQUENCE [LARGE SCALE GENOMIC DNA]</scope>
</reference>
<protein>
    <submittedName>
        <fullName evidence="1">Uncharacterized protein</fullName>
    </submittedName>
</protein>
<keyword evidence="2" id="KW-1185">Reference proteome</keyword>
<evidence type="ECO:0000313" key="2">
    <source>
        <dbReference type="Proteomes" id="UP000299102"/>
    </source>
</evidence>
<organism evidence="1 2">
    <name type="scientific">Eumeta variegata</name>
    <name type="common">Bagworm moth</name>
    <name type="synonym">Eumeta japonica</name>
    <dbReference type="NCBI Taxonomy" id="151549"/>
    <lineage>
        <taxon>Eukaryota</taxon>
        <taxon>Metazoa</taxon>
        <taxon>Ecdysozoa</taxon>
        <taxon>Arthropoda</taxon>
        <taxon>Hexapoda</taxon>
        <taxon>Insecta</taxon>
        <taxon>Pterygota</taxon>
        <taxon>Neoptera</taxon>
        <taxon>Endopterygota</taxon>
        <taxon>Lepidoptera</taxon>
        <taxon>Glossata</taxon>
        <taxon>Ditrysia</taxon>
        <taxon>Tineoidea</taxon>
        <taxon>Psychidae</taxon>
        <taxon>Oiketicinae</taxon>
        <taxon>Eumeta</taxon>
    </lineage>
</organism>
<sequence>MNSISVQCEEGDLKLSAARRNVGFYSRQPRRLSRAGRAPAACVGRAGAARRDRCAVRSAVIASGAASFILLSFNQAAGAAPRAPPRPSDAARPPNAAQFCRHPFFLVHMYVLII</sequence>
<proteinExistence type="predicted"/>
<evidence type="ECO:0000313" key="1">
    <source>
        <dbReference type="EMBL" id="GBP39472.1"/>
    </source>
</evidence>
<name>A0A4C1VM48_EUMVA</name>
<accession>A0A4C1VM48</accession>